<evidence type="ECO:0000256" key="3">
    <source>
        <dbReference type="ARBA" id="ARBA00022833"/>
    </source>
</evidence>
<keyword evidence="3" id="KW-0862">Zinc</keyword>
<dbReference type="InParanoid" id="A0A4S2MRL8"/>
<dbReference type="Proteomes" id="UP000298138">
    <property type="component" value="Unassembled WGS sequence"/>
</dbReference>
<evidence type="ECO:0000313" key="7">
    <source>
        <dbReference type="EMBL" id="TGZ77838.1"/>
    </source>
</evidence>
<evidence type="ECO:0000259" key="6">
    <source>
        <dbReference type="PROSITE" id="PS51501"/>
    </source>
</evidence>
<dbReference type="EMBL" id="ML220148">
    <property type="protein sequence ID" value="TGZ77838.1"/>
    <property type="molecule type" value="Genomic_DNA"/>
</dbReference>
<keyword evidence="2 4" id="KW-0863">Zinc-finger</keyword>
<feature type="region of interest" description="Disordered" evidence="5">
    <location>
        <begin position="36"/>
        <end position="55"/>
    </location>
</feature>
<sequence>MSLLRPLLRLRPSPSPRLATNPQLPRLVPALRRNKNTIHSPPSVQPAFKESAPPAPKPCRGIPAYMLTFTCRPCQERSTHEISKQAYHHGSVAVQCPGCKNRHVVADHLKIFGEQARSFEEILKERGETMKYGVVTYHGDVEVLPEEEGEGKQA</sequence>
<dbReference type="PANTHER" id="PTHR20922">
    <property type="entry name" value="DNL-TYPE ZINC FINGER PROTEIN"/>
    <property type="match status" value="1"/>
</dbReference>
<dbReference type="STRING" id="341454.A0A4S2MRL8"/>
<dbReference type="InterPro" id="IPR024158">
    <property type="entry name" value="Mt_import_TIM15"/>
</dbReference>
<keyword evidence="8" id="KW-1185">Reference proteome</keyword>
<protein>
    <submittedName>
        <fullName evidence="7">Zf-DNL-domain-containing protein</fullName>
    </submittedName>
</protein>
<dbReference type="GO" id="GO:0005739">
    <property type="term" value="C:mitochondrion"/>
    <property type="evidence" value="ECO:0007669"/>
    <property type="project" value="TreeGrafter"/>
</dbReference>
<proteinExistence type="predicted"/>
<name>A0A4S2MRL8_9PEZI</name>
<evidence type="ECO:0000256" key="1">
    <source>
        <dbReference type="ARBA" id="ARBA00022723"/>
    </source>
</evidence>
<keyword evidence="1" id="KW-0479">Metal-binding</keyword>
<evidence type="ECO:0000256" key="5">
    <source>
        <dbReference type="SAM" id="MobiDB-lite"/>
    </source>
</evidence>
<dbReference type="PANTHER" id="PTHR20922:SF13">
    <property type="entry name" value="DNL-TYPE ZINC FINGER PROTEIN"/>
    <property type="match status" value="1"/>
</dbReference>
<dbReference type="GO" id="GO:0006457">
    <property type="term" value="P:protein folding"/>
    <property type="evidence" value="ECO:0007669"/>
    <property type="project" value="TreeGrafter"/>
</dbReference>
<dbReference type="GO" id="GO:0050821">
    <property type="term" value="P:protein stabilization"/>
    <property type="evidence" value="ECO:0007669"/>
    <property type="project" value="TreeGrafter"/>
</dbReference>
<dbReference type="PROSITE" id="PS51501">
    <property type="entry name" value="ZF_DNL"/>
    <property type="match status" value="1"/>
</dbReference>
<feature type="domain" description="DNL-type" evidence="6">
    <location>
        <begin position="60"/>
        <end position="154"/>
    </location>
</feature>
<evidence type="ECO:0000313" key="8">
    <source>
        <dbReference type="Proteomes" id="UP000298138"/>
    </source>
</evidence>
<dbReference type="Pfam" id="PF05180">
    <property type="entry name" value="zf-DNL"/>
    <property type="match status" value="1"/>
</dbReference>
<dbReference type="GO" id="GO:0030150">
    <property type="term" value="P:protein import into mitochondrial matrix"/>
    <property type="evidence" value="ECO:0007669"/>
    <property type="project" value="TreeGrafter"/>
</dbReference>
<dbReference type="InterPro" id="IPR007853">
    <property type="entry name" value="Znf_DNL-typ"/>
</dbReference>
<dbReference type="AlphaFoldDB" id="A0A4S2MRL8"/>
<gene>
    <name evidence="7" type="ORF">EX30DRAFT_335062</name>
</gene>
<accession>A0A4S2MRL8</accession>
<evidence type="ECO:0000256" key="2">
    <source>
        <dbReference type="ARBA" id="ARBA00022771"/>
    </source>
</evidence>
<dbReference type="OrthoDB" id="512667at2759"/>
<dbReference type="GO" id="GO:0008270">
    <property type="term" value="F:zinc ion binding"/>
    <property type="evidence" value="ECO:0007669"/>
    <property type="project" value="UniProtKB-KW"/>
</dbReference>
<reference evidence="7 8" key="1">
    <citation type="submission" date="2019-04" db="EMBL/GenBank/DDBJ databases">
        <title>Comparative genomics and transcriptomics to analyze fruiting body development in filamentous ascomycetes.</title>
        <authorList>
            <consortium name="DOE Joint Genome Institute"/>
            <person name="Lutkenhaus R."/>
            <person name="Traeger S."/>
            <person name="Breuer J."/>
            <person name="Kuo A."/>
            <person name="Lipzen A."/>
            <person name="Pangilinan J."/>
            <person name="Dilworth D."/>
            <person name="Sandor L."/>
            <person name="Poggeler S."/>
            <person name="Barry K."/>
            <person name="Grigoriev I.V."/>
            <person name="Nowrousian M."/>
        </authorList>
    </citation>
    <scope>NUCLEOTIDE SEQUENCE [LARGE SCALE GENOMIC DNA]</scope>
    <source>
        <strain evidence="7 8">CBS 389.68</strain>
    </source>
</reference>
<evidence type="ECO:0000256" key="4">
    <source>
        <dbReference type="PROSITE-ProRule" id="PRU00834"/>
    </source>
</evidence>
<organism evidence="7 8">
    <name type="scientific">Ascodesmis nigricans</name>
    <dbReference type="NCBI Taxonomy" id="341454"/>
    <lineage>
        <taxon>Eukaryota</taxon>
        <taxon>Fungi</taxon>
        <taxon>Dikarya</taxon>
        <taxon>Ascomycota</taxon>
        <taxon>Pezizomycotina</taxon>
        <taxon>Pezizomycetes</taxon>
        <taxon>Pezizales</taxon>
        <taxon>Ascodesmidaceae</taxon>
        <taxon>Ascodesmis</taxon>
    </lineage>
</organism>
<dbReference type="GO" id="GO:0051087">
    <property type="term" value="F:protein-folding chaperone binding"/>
    <property type="evidence" value="ECO:0007669"/>
    <property type="project" value="TreeGrafter"/>
</dbReference>